<feature type="active site" description="Proton donor" evidence="8">
    <location>
        <position position="37"/>
    </location>
</feature>
<gene>
    <name evidence="8 9" type="primary">panC</name>
    <name evidence="9" type="ordered locus">DEFDS_0844</name>
</gene>
<sequence>MKIVNTKAEMKKISQNFRNNGYKIGFVPTMGYLHEGHLSLVRQAKKDNDKVVVSIFVNPLQFGPNEDLDKYPRDLDRDQSSLKKEGVDVLFYPSVEEMYPKDFLTKVSVKKITEVLCGASRPGHFDGVCTVVTKLFNIVKPDNAYFGKKDYQQLKVIERFVKDLDMDVNIVGMPIVRESDGLAMSSRNVYLSEEERKSALSLNKSFKVVEAALAEGVRSAEDIRKRVIDFISSHPYTKIDYVEIVDPETLEKVVEIKSNFLLALAVFVGKARLIDNNIFEV</sequence>
<comment type="miscellaneous">
    <text evidence="8">The reaction proceeds by a bi uni uni bi ping pong mechanism.</text>
</comment>
<dbReference type="HOGENOM" id="CLU_047148_0_0_0"/>
<dbReference type="CDD" id="cd00560">
    <property type="entry name" value="PanC"/>
    <property type="match status" value="1"/>
</dbReference>
<evidence type="ECO:0000256" key="6">
    <source>
        <dbReference type="ARBA" id="ARBA00022840"/>
    </source>
</evidence>
<keyword evidence="8" id="KW-0963">Cytoplasm</keyword>
<dbReference type="EMBL" id="AP011529">
    <property type="protein sequence ID" value="BAI80320.1"/>
    <property type="molecule type" value="Genomic_DNA"/>
</dbReference>
<keyword evidence="6 8" id="KW-0067">ATP-binding</keyword>
<feature type="binding site" evidence="8">
    <location>
        <begin position="147"/>
        <end position="150"/>
    </location>
    <ligand>
        <name>ATP</name>
        <dbReference type="ChEBI" id="CHEBI:30616"/>
    </ligand>
</feature>
<comment type="subunit">
    <text evidence="8">Homodimer.</text>
</comment>
<comment type="similarity">
    <text evidence="2 8">Belongs to the pantothenate synthetase family.</text>
</comment>
<name>D3PCJ7_DEFDS</name>
<dbReference type="EC" id="6.3.2.1" evidence="8"/>
<keyword evidence="10" id="KW-1185">Reference proteome</keyword>
<organism evidence="9 10">
    <name type="scientific">Deferribacter desulfuricans (strain DSM 14783 / JCM 11476 / NBRC 101012 / SSM1)</name>
    <dbReference type="NCBI Taxonomy" id="639282"/>
    <lineage>
        <taxon>Bacteria</taxon>
        <taxon>Pseudomonadati</taxon>
        <taxon>Deferribacterota</taxon>
        <taxon>Deferribacteres</taxon>
        <taxon>Deferribacterales</taxon>
        <taxon>Deferribacteraceae</taxon>
        <taxon>Deferribacter</taxon>
    </lineage>
</organism>
<evidence type="ECO:0000313" key="10">
    <source>
        <dbReference type="Proteomes" id="UP000001520"/>
    </source>
</evidence>
<dbReference type="Pfam" id="PF02569">
    <property type="entry name" value="Pantoate_ligase"/>
    <property type="match status" value="1"/>
</dbReference>
<dbReference type="Gene3D" id="3.30.1300.10">
    <property type="entry name" value="Pantoate-beta-alanine ligase, C-terminal domain"/>
    <property type="match status" value="1"/>
</dbReference>
<evidence type="ECO:0000256" key="4">
    <source>
        <dbReference type="ARBA" id="ARBA00022655"/>
    </source>
</evidence>
<comment type="pathway">
    <text evidence="1 8">Cofactor biosynthesis; (R)-pantothenate biosynthesis; (R)-pantothenate from (R)-pantoate and beta-alanine: step 1/1.</text>
</comment>
<feature type="binding site" evidence="8">
    <location>
        <begin position="184"/>
        <end position="187"/>
    </location>
    <ligand>
        <name>ATP</name>
        <dbReference type="ChEBI" id="CHEBI:30616"/>
    </ligand>
</feature>
<keyword evidence="3 8" id="KW-0436">Ligase</keyword>
<evidence type="ECO:0000256" key="5">
    <source>
        <dbReference type="ARBA" id="ARBA00022741"/>
    </source>
</evidence>
<dbReference type="InterPro" id="IPR014729">
    <property type="entry name" value="Rossmann-like_a/b/a_fold"/>
</dbReference>
<comment type="subcellular location">
    <subcellularLocation>
        <location evidence="8">Cytoplasm</location>
    </subcellularLocation>
</comment>
<evidence type="ECO:0000256" key="8">
    <source>
        <dbReference type="HAMAP-Rule" id="MF_00158"/>
    </source>
</evidence>
<comment type="catalytic activity">
    <reaction evidence="7 8">
        <text>(R)-pantoate + beta-alanine + ATP = (R)-pantothenate + AMP + diphosphate + H(+)</text>
        <dbReference type="Rhea" id="RHEA:10912"/>
        <dbReference type="ChEBI" id="CHEBI:15378"/>
        <dbReference type="ChEBI" id="CHEBI:15980"/>
        <dbReference type="ChEBI" id="CHEBI:29032"/>
        <dbReference type="ChEBI" id="CHEBI:30616"/>
        <dbReference type="ChEBI" id="CHEBI:33019"/>
        <dbReference type="ChEBI" id="CHEBI:57966"/>
        <dbReference type="ChEBI" id="CHEBI:456215"/>
        <dbReference type="EC" id="6.3.2.1"/>
    </reaction>
</comment>
<dbReference type="RefSeq" id="WP_013007568.1">
    <property type="nucleotide sequence ID" value="NC_013939.1"/>
</dbReference>
<dbReference type="Gene3D" id="3.40.50.620">
    <property type="entry name" value="HUPs"/>
    <property type="match status" value="1"/>
</dbReference>
<dbReference type="Proteomes" id="UP000001520">
    <property type="component" value="Chromosome"/>
</dbReference>
<evidence type="ECO:0000256" key="7">
    <source>
        <dbReference type="ARBA" id="ARBA00048258"/>
    </source>
</evidence>
<dbReference type="PANTHER" id="PTHR21299">
    <property type="entry name" value="CYTIDYLATE KINASE/PANTOATE-BETA-ALANINE LIGASE"/>
    <property type="match status" value="1"/>
</dbReference>
<comment type="function">
    <text evidence="8">Catalyzes the condensation of pantoate with beta-alanine in an ATP-dependent reaction via a pantoyl-adenylate intermediate.</text>
</comment>
<reference evidence="9 10" key="1">
    <citation type="journal article" date="2010" name="DNA Res.">
        <title>Bacterial lifestyle in a deep-sea hydrothermal vent chimney revealed by the genome sequence of the thermophilic bacterium Deferribacter desulfuricans SSM1.</title>
        <authorList>
            <person name="Takaki Y."/>
            <person name="Shimamura S."/>
            <person name="Nakagawa S."/>
            <person name="Fukuhara Y."/>
            <person name="Horikawa H."/>
            <person name="Ankai A."/>
            <person name="Harada T."/>
            <person name="Hosoyama A."/>
            <person name="Oguchi A."/>
            <person name="Fukui S."/>
            <person name="Fujita N."/>
            <person name="Takami H."/>
            <person name="Takai K."/>
        </authorList>
    </citation>
    <scope>NUCLEOTIDE SEQUENCE [LARGE SCALE GENOMIC DNA]</scope>
    <source>
        <strain evidence="10">DSM 14783 / JCM 11476 / NBRC 101012 / SSM1</strain>
    </source>
</reference>
<dbReference type="InterPro" id="IPR042176">
    <property type="entry name" value="Pantoate_ligase_C"/>
</dbReference>
<dbReference type="GO" id="GO:0005524">
    <property type="term" value="F:ATP binding"/>
    <property type="evidence" value="ECO:0007669"/>
    <property type="project" value="UniProtKB-KW"/>
</dbReference>
<feature type="binding site" evidence="8">
    <location>
        <begin position="30"/>
        <end position="37"/>
    </location>
    <ligand>
        <name>ATP</name>
        <dbReference type="ChEBI" id="CHEBI:30616"/>
    </ligand>
</feature>
<dbReference type="GO" id="GO:0005829">
    <property type="term" value="C:cytosol"/>
    <property type="evidence" value="ECO:0007669"/>
    <property type="project" value="TreeGrafter"/>
</dbReference>
<dbReference type="FunFam" id="3.40.50.620:FF:000013">
    <property type="entry name" value="Pantothenate synthetase"/>
    <property type="match status" value="1"/>
</dbReference>
<dbReference type="PANTHER" id="PTHR21299:SF1">
    <property type="entry name" value="PANTOATE--BETA-ALANINE LIGASE"/>
    <property type="match status" value="1"/>
</dbReference>
<dbReference type="UniPathway" id="UPA00028">
    <property type="reaction ID" value="UER00005"/>
</dbReference>
<keyword evidence="5 8" id="KW-0547">Nucleotide-binding</keyword>
<accession>D3PCJ7</accession>
<keyword evidence="4 8" id="KW-0566">Pantothenate biosynthesis</keyword>
<dbReference type="SUPFAM" id="SSF52374">
    <property type="entry name" value="Nucleotidylyl transferase"/>
    <property type="match status" value="1"/>
</dbReference>
<feature type="binding site" evidence="8">
    <location>
        <position position="176"/>
    </location>
    <ligand>
        <name>ATP</name>
        <dbReference type="ChEBI" id="CHEBI:30616"/>
    </ligand>
</feature>
<evidence type="ECO:0000313" key="9">
    <source>
        <dbReference type="EMBL" id="BAI80320.1"/>
    </source>
</evidence>
<dbReference type="OrthoDB" id="9773087at2"/>
<evidence type="ECO:0000256" key="2">
    <source>
        <dbReference type="ARBA" id="ARBA00009256"/>
    </source>
</evidence>
<dbReference type="InterPro" id="IPR003721">
    <property type="entry name" value="Pantoate_ligase"/>
</dbReference>
<dbReference type="InterPro" id="IPR004821">
    <property type="entry name" value="Cyt_trans-like"/>
</dbReference>
<dbReference type="AlphaFoldDB" id="D3PCJ7"/>
<dbReference type="eggNOG" id="COG0414">
    <property type="taxonomic scope" value="Bacteria"/>
</dbReference>
<dbReference type="GO" id="GO:0004592">
    <property type="term" value="F:pantoate-beta-alanine ligase activity"/>
    <property type="evidence" value="ECO:0007669"/>
    <property type="project" value="UniProtKB-UniRule"/>
</dbReference>
<protein>
    <recommendedName>
        <fullName evidence="8">Pantothenate synthetase</fullName>
        <shortName evidence="8">PS</shortName>
        <ecNumber evidence="8">6.3.2.1</ecNumber>
    </recommendedName>
    <alternativeName>
        <fullName evidence="8">Pantoate--beta-alanine ligase</fullName>
    </alternativeName>
    <alternativeName>
        <fullName evidence="8">Pantoate-activating enzyme</fullName>
    </alternativeName>
</protein>
<dbReference type="GO" id="GO:0015940">
    <property type="term" value="P:pantothenate biosynthetic process"/>
    <property type="evidence" value="ECO:0007669"/>
    <property type="project" value="UniProtKB-UniRule"/>
</dbReference>
<proteinExistence type="inferred from homology"/>
<dbReference type="KEGG" id="ddf:DEFDS_0844"/>
<dbReference type="FunFam" id="3.30.1300.10:FF:000001">
    <property type="entry name" value="Pantothenate synthetase"/>
    <property type="match status" value="1"/>
</dbReference>
<dbReference type="STRING" id="639282.DEFDS_0844"/>
<feature type="binding site" evidence="8">
    <location>
        <position position="153"/>
    </location>
    <ligand>
        <name>(R)-pantoate</name>
        <dbReference type="ChEBI" id="CHEBI:15980"/>
    </ligand>
</feature>
<dbReference type="NCBIfam" id="TIGR00018">
    <property type="entry name" value="panC"/>
    <property type="match status" value="1"/>
</dbReference>
<feature type="binding site" evidence="8">
    <location>
        <position position="61"/>
    </location>
    <ligand>
        <name>beta-alanine</name>
        <dbReference type="ChEBI" id="CHEBI:57966"/>
    </ligand>
</feature>
<dbReference type="HAMAP" id="MF_00158">
    <property type="entry name" value="PanC"/>
    <property type="match status" value="1"/>
</dbReference>
<evidence type="ECO:0000256" key="3">
    <source>
        <dbReference type="ARBA" id="ARBA00022598"/>
    </source>
</evidence>
<evidence type="ECO:0000256" key="1">
    <source>
        <dbReference type="ARBA" id="ARBA00004990"/>
    </source>
</evidence>
<feature type="binding site" evidence="8">
    <location>
        <position position="61"/>
    </location>
    <ligand>
        <name>(R)-pantoate</name>
        <dbReference type="ChEBI" id="CHEBI:15980"/>
    </ligand>
</feature>
<dbReference type="NCBIfam" id="TIGR00125">
    <property type="entry name" value="cyt_tran_rel"/>
    <property type="match status" value="1"/>
</dbReference>